<feature type="domain" description="LysM" evidence="7">
    <location>
        <begin position="426"/>
        <end position="473"/>
    </location>
</feature>
<evidence type="ECO:0000256" key="1">
    <source>
        <dbReference type="ARBA" id="ARBA00022669"/>
    </source>
</evidence>
<proteinExistence type="inferred from homology"/>
<organism evidence="8 9">
    <name type="scientific">Colletotrichum asianum</name>
    <dbReference type="NCBI Taxonomy" id="702518"/>
    <lineage>
        <taxon>Eukaryota</taxon>
        <taxon>Fungi</taxon>
        <taxon>Dikarya</taxon>
        <taxon>Ascomycota</taxon>
        <taxon>Pezizomycotina</taxon>
        <taxon>Sordariomycetes</taxon>
        <taxon>Hypocreomycetidae</taxon>
        <taxon>Glomerellales</taxon>
        <taxon>Glomerellaceae</taxon>
        <taxon>Colletotrichum</taxon>
        <taxon>Colletotrichum gloeosporioides species complex</taxon>
    </lineage>
</organism>
<keyword evidence="3" id="KW-0843">Virulence</keyword>
<name>A0A8H3ZRS4_9PEZI</name>
<feature type="region of interest" description="Disordered" evidence="5">
    <location>
        <begin position="486"/>
        <end position="505"/>
    </location>
</feature>
<dbReference type="InterPro" id="IPR036779">
    <property type="entry name" value="LysM_dom_sf"/>
</dbReference>
<dbReference type="SUPFAM" id="SSF54106">
    <property type="entry name" value="LysM domain"/>
    <property type="match status" value="3"/>
</dbReference>
<dbReference type="AlphaFoldDB" id="A0A8H3ZRS4"/>
<evidence type="ECO:0000256" key="6">
    <source>
        <dbReference type="SAM" id="SignalP"/>
    </source>
</evidence>
<evidence type="ECO:0000256" key="3">
    <source>
        <dbReference type="ARBA" id="ARBA00023026"/>
    </source>
</evidence>
<comment type="caution">
    <text evidence="8">The sequence shown here is derived from an EMBL/GenBank/DDBJ whole genome shotgun (WGS) entry which is preliminary data.</text>
</comment>
<evidence type="ECO:0000256" key="2">
    <source>
        <dbReference type="ARBA" id="ARBA00022729"/>
    </source>
</evidence>
<dbReference type="SMART" id="SM00257">
    <property type="entry name" value="LysM"/>
    <property type="match status" value="4"/>
</dbReference>
<feature type="domain" description="LysM" evidence="7">
    <location>
        <begin position="345"/>
        <end position="392"/>
    </location>
</feature>
<feature type="region of interest" description="Disordered" evidence="5">
    <location>
        <begin position="397"/>
        <end position="416"/>
    </location>
</feature>
<gene>
    <name evidence="8" type="ORF">GQ607_007519</name>
</gene>
<dbReference type="GO" id="GO:0008061">
    <property type="term" value="F:chitin binding"/>
    <property type="evidence" value="ECO:0007669"/>
    <property type="project" value="UniProtKB-KW"/>
</dbReference>
<keyword evidence="2 6" id="KW-0732">Signal</keyword>
<feature type="signal peptide" evidence="6">
    <location>
        <begin position="1"/>
        <end position="25"/>
    </location>
</feature>
<accession>A0A8H3ZRS4</accession>
<dbReference type="EMBL" id="WOWK01000038">
    <property type="protein sequence ID" value="KAF0325192.1"/>
    <property type="molecule type" value="Genomic_DNA"/>
</dbReference>
<dbReference type="Pfam" id="PF01476">
    <property type="entry name" value="LysM"/>
    <property type="match status" value="3"/>
</dbReference>
<comment type="similarity">
    <text evidence="4">Belongs to the secreted LysM effector family.</text>
</comment>
<evidence type="ECO:0000313" key="9">
    <source>
        <dbReference type="Proteomes" id="UP000434172"/>
    </source>
</evidence>
<feature type="domain" description="LysM" evidence="7">
    <location>
        <begin position="44"/>
        <end position="91"/>
    </location>
</feature>
<dbReference type="InterPro" id="IPR052210">
    <property type="entry name" value="LysM1-like"/>
</dbReference>
<evidence type="ECO:0000256" key="4">
    <source>
        <dbReference type="ARBA" id="ARBA00044955"/>
    </source>
</evidence>
<evidence type="ECO:0000256" key="5">
    <source>
        <dbReference type="SAM" id="MobiDB-lite"/>
    </source>
</evidence>
<dbReference type="Gene3D" id="3.10.350.10">
    <property type="entry name" value="LysM domain"/>
    <property type="match status" value="6"/>
</dbReference>
<feature type="domain" description="LysM" evidence="7">
    <location>
        <begin position="522"/>
        <end position="568"/>
    </location>
</feature>
<evidence type="ECO:0000259" key="7">
    <source>
        <dbReference type="PROSITE" id="PS51782"/>
    </source>
</evidence>
<dbReference type="CDD" id="cd00118">
    <property type="entry name" value="LysM"/>
    <property type="match status" value="3"/>
</dbReference>
<dbReference type="PROSITE" id="PS51782">
    <property type="entry name" value="LYSM"/>
    <property type="match status" value="4"/>
</dbReference>
<dbReference type="Proteomes" id="UP000434172">
    <property type="component" value="Unassembled WGS sequence"/>
</dbReference>
<feature type="compositionally biased region" description="Low complexity" evidence="5">
    <location>
        <begin position="397"/>
        <end position="412"/>
    </location>
</feature>
<dbReference type="PANTHER" id="PTHR34997:SF2">
    <property type="entry name" value="LYSM DOMAIN-CONTAINING PROTEIN-RELATED"/>
    <property type="match status" value="1"/>
</dbReference>
<evidence type="ECO:0000313" key="8">
    <source>
        <dbReference type="EMBL" id="KAF0325192.1"/>
    </source>
</evidence>
<reference evidence="8 9" key="1">
    <citation type="submission" date="2019-12" db="EMBL/GenBank/DDBJ databases">
        <title>A genome sequence resource for the geographically widespread anthracnose pathogen Colletotrichum asianum.</title>
        <authorList>
            <person name="Meng Y."/>
        </authorList>
    </citation>
    <scope>NUCLEOTIDE SEQUENCE [LARGE SCALE GENOMIC DNA]</scope>
    <source>
        <strain evidence="8 9">ICMP 18580</strain>
    </source>
</reference>
<keyword evidence="1" id="KW-0147">Chitin-binding</keyword>
<dbReference type="InterPro" id="IPR018392">
    <property type="entry name" value="LysM"/>
</dbReference>
<feature type="chain" id="PRO_5034191993" evidence="6">
    <location>
        <begin position="26"/>
        <end position="585"/>
    </location>
</feature>
<protein>
    <submittedName>
        <fullName evidence="8">LysM domain-containing protein</fullName>
    </submittedName>
</protein>
<sequence length="585" mass="61574">MGVAMMLSRSLLAVSVGVLLRTVGAQDSTPGGPTHPNIAPNCNAFHTVVDGDGCWSIQQKYGISAEDFLAWNPDVSEDCLTNFWLGNAYCVGVGAAVTTSSTSSVVSTSSGPITQTTAVTTPNATYSTRVPVTEWNITGTTIGTTFPPQKTQAGQHADCIDWHYVGDAHTCAYIVESYGGPELTMSNFLSWNPAIGSDCGGLIWDTWVCVSIKPQTSTFSYNFPTANGSTTPIPEPTDYTPTSLPPVETLIPSPTQPGLSPSCRAFYKAQADDNCQVILGFGVSTEEQFFEWNPALDGNCNGLWLDYFYCIAAYDPLDTDNLPPLATVTSRPSNVAGGTTGLCTVWYQASKVDTCDSIVGRFGRFSLAEFLEWNLGVGSDCSGIQAGWSYCVAIPGTPTDPTSDPDQPSIPTGTPTQTGIATDCSDFWLVSSDDTCASIADHNGITVEQLLTWNPALGTTSCSGLKADVYVCVATGGSSGSATLTAPPITATTSSAPPTTTTEATIQTPSPVQEGMVSGCRRFYFTLDGDGCWAIANAAGIDLNDFYAWNPAVGTDCLNLWRDTWYCIGISGPATTISGGPPVPT</sequence>
<dbReference type="PANTHER" id="PTHR34997">
    <property type="entry name" value="AM15"/>
    <property type="match status" value="1"/>
</dbReference>
<dbReference type="OrthoDB" id="2281372at2759"/>
<keyword evidence="9" id="KW-1185">Reference proteome</keyword>